<dbReference type="Pfam" id="PF01797">
    <property type="entry name" value="Y1_Tnp"/>
    <property type="match status" value="1"/>
</dbReference>
<feature type="domain" description="Transposase IS200-like" evidence="1">
    <location>
        <begin position="1"/>
        <end position="120"/>
    </location>
</feature>
<name>A0A2G6JI63_NEPCE</name>
<dbReference type="PANTHER" id="PTHR33360:SF2">
    <property type="entry name" value="TRANSPOSASE FOR INSERTION SEQUENCE ELEMENT IS200"/>
    <property type="match status" value="1"/>
</dbReference>
<evidence type="ECO:0000259" key="1">
    <source>
        <dbReference type="SMART" id="SM01321"/>
    </source>
</evidence>
<proteinExistence type="predicted"/>
<dbReference type="SUPFAM" id="SSF143422">
    <property type="entry name" value="Transposase IS200-like"/>
    <property type="match status" value="1"/>
</dbReference>
<sequence length="135" mass="15957">MWHCQYHVVWTPKYRMRILEGAVGQEVASCVRAFSEQKSCNIIELNVQRDHVHLVVMVPPKLSISDYMGIIKGRTAIGIFNKFRDLKKKPYWGNHFWSRGYCVDTVGLDAEKICRYVKYQEDKERQSDSRQQQLF</sequence>
<comment type="caution">
    <text evidence="2">The sequence shown here is derived from an EMBL/GenBank/DDBJ whole genome shotgun (WGS) entry which is preliminary data.</text>
</comment>
<reference evidence="2 3" key="1">
    <citation type="submission" date="2017-10" db="EMBL/GenBank/DDBJ databases">
        <title>Novel microbial diversity and functional potential in the marine mammal oral microbiome.</title>
        <authorList>
            <person name="Dudek N.K."/>
            <person name="Sun C.L."/>
            <person name="Burstein D."/>
            <person name="Kantor R.S."/>
            <person name="Aliaga Goltsman D.S."/>
            <person name="Bik E.M."/>
            <person name="Thomas B.C."/>
            <person name="Banfield J.F."/>
            <person name="Relman D.A."/>
        </authorList>
    </citation>
    <scope>NUCLEOTIDE SEQUENCE [LARGE SCALE GENOMIC DNA]</scope>
    <source>
        <strain evidence="2">DOLJORAL78_47_21</strain>
    </source>
</reference>
<dbReference type="InterPro" id="IPR002686">
    <property type="entry name" value="Transposase_17"/>
</dbReference>
<protein>
    <submittedName>
        <fullName evidence="2">IS200/IS605 family transposase</fullName>
    </submittedName>
</protein>
<dbReference type="GO" id="GO:0004803">
    <property type="term" value="F:transposase activity"/>
    <property type="evidence" value="ECO:0007669"/>
    <property type="project" value="InterPro"/>
</dbReference>
<dbReference type="NCBIfam" id="NF033573">
    <property type="entry name" value="transpos_IS200"/>
    <property type="match status" value="1"/>
</dbReference>
<organism evidence="2 3">
    <name type="scientific">Neptuniibacter caesariensis</name>
    <dbReference type="NCBI Taxonomy" id="207954"/>
    <lineage>
        <taxon>Bacteria</taxon>
        <taxon>Pseudomonadati</taxon>
        <taxon>Pseudomonadota</taxon>
        <taxon>Gammaproteobacteria</taxon>
        <taxon>Oceanospirillales</taxon>
        <taxon>Oceanospirillaceae</taxon>
        <taxon>Neptuniibacter</taxon>
    </lineage>
</organism>
<evidence type="ECO:0000313" key="2">
    <source>
        <dbReference type="EMBL" id="PIE23095.1"/>
    </source>
</evidence>
<dbReference type="EMBL" id="PDSH01000031">
    <property type="protein sequence ID" value="PIE23095.1"/>
    <property type="molecule type" value="Genomic_DNA"/>
</dbReference>
<gene>
    <name evidence="2" type="ORF">CSA60_04590</name>
</gene>
<dbReference type="Gene3D" id="3.30.70.1290">
    <property type="entry name" value="Transposase IS200-like"/>
    <property type="match status" value="1"/>
</dbReference>
<dbReference type="PANTHER" id="PTHR33360">
    <property type="entry name" value="TRANSPOSASE FOR INSERTION SEQUENCE ELEMENT IS200"/>
    <property type="match status" value="1"/>
</dbReference>
<evidence type="ECO:0000313" key="3">
    <source>
        <dbReference type="Proteomes" id="UP000243469"/>
    </source>
</evidence>
<dbReference type="AlphaFoldDB" id="A0A2G6JI63"/>
<dbReference type="InterPro" id="IPR036515">
    <property type="entry name" value="Transposase_17_sf"/>
</dbReference>
<dbReference type="Proteomes" id="UP000243469">
    <property type="component" value="Unassembled WGS sequence"/>
</dbReference>
<dbReference type="SMART" id="SM01321">
    <property type="entry name" value="Y1_Tnp"/>
    <property type="match status" value="1"/>
</dbReference>
<dbReference type="GO" id="GO:0006313">
    <property type="term" value="P:DNA transposition"/>
    <property type="evidence" value="ECO:0007669"/>
    <property type="project" value="InterPro"/>
</dbReference>
<accession>A0A2G6JI63</accession>
<dbReference type="GO" id="GO:0003677">
    <property type="term" value="F:DNA binding"/>
    <property type="evidence" value="ECO:0007669"/>
    <property type="project" value="InterPro"/>
</dbReference>